<dbReference type="SUPFAM" id="SSF53474">
    <property type="entry name" value="alpha/beta-Hydrolases"/>
    <property type="match status" value="1"/>
</dbReference>
<sequence length="1227" mass="135387">MQHSNAQAGVTICLGGQRKRFPLDNELPAVEVAAAFSDRLYLVEPPDILFSEVVGDSHQVRANNGIFLARSFLPNREYHFDPPELRTPTGASTFGPHMTRHRLQLSLLMSMACYERDPVAFLTGRDYGVLNSFTWMGRAYNGDKVPYIIAFPDPTIQKSLSEIYIGFRGSQDLDDWKQNLYVAPKESAHSQTTAATSANGSDAEKQAQEVVGLDGSRFTLHGGYHHAASQIPLHLIRDAVQRRREQMGRQSVEGWDKRPITVILCGHSAGGAIAHTFHAKWLLAGGGEANSGGEGDEVSVVSIAYGSPYFACKALGDHFYRNMRGTSDRFMTICYNDDPVPRSLNLPENVQRYKSAVTSTLARFSGLFLGQSTSIMVAWASEFIPQLLRATSRNWNEWVKSMKETYHPLGRYIFVRAPRDPSGEHVITFETRPEEIRNMLGPAEVESAEDHDVVNVFRMLDRKGLIRVELNPELARIAMDARGSASTLAADMAPSYVRTDLLSPSIDRVWISEVKAPRKLKPLSTETPVVAPSAGEEPPGHGSGEDGGAGDPAEDSDGEDAVPAHKVLEVEIRGRSLDYLTGGVSVKTKSGLTTEEQTIPRPGVPFATAQAITDTAIVLLDKAKTRIFGGLVVKVILEKLTDDPIVLEVDEQRSTLESLVCRGRLTSPVTGDRMMGLVTLTTHFGETSFPLSDAMWIDGAKYDTASRLKTEFMVQLFYKAMERCFAASIFNWHESAELGSHLEKLESLCRKPTARSFKAILNELRVQHGTDGLEKVVQACQVPVVEIFEAMSAPLVVRKRMGTGEQFGMSTMGAISGAALGLLAVYLTPILVTIAPVMYLALGSSAAGGILGLLASRNYEYLNKEIRAREEAYRSTLESLAEEIGAIERPPMPSVPPAPPSMPPPPPPSDAFFPSWMGLTAAPQNARKRTKRSAEKLSAFQLEKLIWSKITDVVDVELTVEEIWHKCIFAPGGKLSDENVTDATVLDWFNRLKMVSYVHQIRESLLDTAFIAAIGPQKHGKTTALKQMYPNVPVEGAEYSVHTERLTFYDVPGASVKLVDFPGYTGVTGGGTGQKVSLKVAESLKRAMLNCSVLASVIICVFKFGNRIDEEMLEFADVIRPMSAFFPLLLCLNQASRYDGLLRSREELEEKRTEYITKLGLSRDSVVVTDFKLGNIDPPPEGAFSPEDEEVYRNMRLKVHNRLREIGVWSAADVRQWVDQQLLQSRQ</sequence>
<gene>
    <name evidence="4" type="ORF">M427DRAFT_66364</name>
</gene>
<dbReference type="InterPro" id="IPR027417">
    <property type="entry name" value="P-loop_NTPase"/>
</dbReference>
<name>A0A139AWS1_GONPJ</name>
<evidence type="ECO:0000259" key="3">
    <source>
        <dbReference type="Pfam" id="PF01764"/>
    </source>
</evidence>
<dbReference type="Gene3D" id="3.40.50.1820">
    <property type="entry name" value="alpha/beta hydrolase"/>
    <property type="match status" value="1"/>
</dbReference>
<organism evidence="4 5">
    <name type="scientific">Gonapodya prolifera (strain JEL478)</name>
    <name type="common">Monoblepharis prolifera</name>
    <dbReference type="NCBI Taxonomy" id="1344416"/>
    <lineage>
        <taxon>Eukaryota</taxon>
        <taxon>Fungi</taxon>
        <taxon>Fungi incertae sedis</taxon>
        <taxon>Chytridiomycota</taxon>
        <taxon>Chytridiomycota incertae sedis</taxon>
        <taxon>Monoblepharidomycetes</taxon>
        <taxon>Monoblepharidales</taxon>
        <taxon>Gonapodyaceae</taxon>
        <taxon>Gonapodya</taxon>
    </lineage>
</organism>
<dbReference type="SUPFAM" id="SSF52540">
    <property type="entry name" value="P-loop containing nucleoside triphosphate hydrolases"/>
    <property type="match status" value="1"/>
</dbReference>
<dbReference type="InterPro" id="IPR029058">
    <property type="entry name" value="AB_hydrolase_fold"/>
</dbReference>
<feature type="compositionally biased region" description="Gly residues" evidence="1">
    <location>
        <begin position="541"/>
        <end position="550"/>
    </location>
</feature>
<dbReference type="EMBL" id="KQ965734">
    <property type="protein sequence ID" value="KXS21033.1"/>
    <property type="molecule type" value="Genomic_DNA"/>
</dbReference>
<accession>A0A139AWS1</accession>
<keyword evidence="2" id="KW-0472">Membrane</keyword>
<feature type="domain" description="Fungal lipase-type" evidence="3">
    <location>
        <begin position="164"/>
        <end position="343"/>
    </location>
</feature>
<evidence type="ECO:0000256" key="1">
    <source>
        <dbReference type="SAM" id="MobiDB-lite"/>
    </source>
</evidence>
<feature type="compositionally biased region" description="Pro residues" evidence="1">
    <location>
        <begin position="890"/>
        <end position="909"/>
    </location>
</feature>
<feature type="transmembrane region" description="Helical" evidence="2">
    <location>
        <begin position="807"/>
        <end position="827"/>
    </location>
</feature>
<dbReference type="Proteomes" id="UP000070544">
    <property type="component" value="Unassembled WGS sequence"/>
</dbReference>
<evidence type="ECO:0000313" key="5">
    <source>
        <dbReference type="Proteomes" id="UP000070544"/>
    </source>
</evidence>
<keyword evidence="2" id="KW-0812">Transmembrane</keyword>
<feature type="region of interest" description="Disordered" evidence="1">
    <location>
        <begin position="522"/>
        <end position="560"/>
    </location>
</feature>
<protein>
    <recommendedName>
        <fullName evidence="3">Fungal lipase-type domain-containing protein</fullName>
    </recommendedName>
</protein>
<feature type="transmembrane region" description="Helical" evidence="2">
    <location>
        <begin position="833"/>
        <end position="855"/>
    </location>
</feature>
<dbReference type="InterPro" id="IPR002921">
    <property type="entry name" value="Fungal_lipase-type"/>
</dbReference>
<dbReference type="Gene3D" id="3.40.50.300">
    <property type="entry name" value="P-loop containing nucleotide triphosphate hydrolases"/>
    <property type="match status" value="1"/>
</dbReference>
<feature type="compositionally biased region" description="Low complexity" evidence="1">
    <location>
        <begin position="189"/>
        <end position="198"/>
    </location>
</feature>
<feature type="region of interest" description="Disordered" evidence="1">
    <location>
        <begin position="187"/>
        <end position="206"/>
    </location>
</feature>
<keyword evidence="2" id="KW-1133">Transmembrane helix</keyword>
<dbReference type="GO" id="GO:0006629">
    <property type="term" value="P:lipid metabolic process"/>
    <property type="evidence" value="ECO:0007669"/>
    <property type="project" value="InterPro"/>
</dbReference>
<reference evidence="4 5" key="1">
    <citation type="journal article" date="2015" name="Genome Biol. Evol.">
        <title>Phylogenomic analyses indicate that early fungi evolved digesting cell walls of algal ancestors of land plants.</title>
        <authorList>
            <person name="Chang Y."/>
            <person name="Wang S."/>
            <person name="Sekimoto S."/>
            <person name="Aerts A.L."/>
            <person name="Choi C."/>
            <person name="Clum A."/>
            <person name="LaButti K.M."/>
            <person name="Lindquist E.A."/>
            <person name="Yee Ngan C."/>
            <person name="Ohm R.A."/>
            <person name="Salamov A.A."/>
            <person name="Grigoriev I.V."/>
            <person name="Spatafora J.W."/>
            <person name="Berbee M.L."/>
        </authorList>
    </citation>
    <scope>NUCLEOTIDE SEQUENCE [LARGE SCALE GENOMIC DNA]</scope>
    <source>
        <strain evidence="4 5">JEL478</strain>
    </source>
</reference>
<keyword evidence="5" id="KW-1185">Reference proteome</keyword>
<dbReference type="AlphaFoldDB" id="A0A139AWS1"/>
<evidence type="ECO:0000256" key="2">
    <source>
        <dbReference type="SAM" id="Phobius"/>
    </source>
</evidence>
<feature type="region of interest" description="Disordered" evidence="1">
    <location>
        <begin position="888"/>
        <end position="909"/>
    </location>
</feature>
<dbReference type="OrthoDB" id="438440at2759"/>
<dbReference type="Pfam" id="PF01764">
    <property type="entry name" value="Lipase_3"/>
    <property type="match status" value="1"/>
</dbReference>
<evidence type="ECO:0000313" key="4">
    <source>
        <dbReference type="EMBL" id="KXS21033.1"/>
    </source>
</evidence>
<proteinExistence type="predicted"/>